<dbReference type="SUPFAM" id="SSF53474">
    <property type="entry name" value="alpha/beta-Hydrolases"/>
    <property type="match status" value="1"/>
</dbReference>
<dbReference type="KEGG" id="ams:AMIS_79740"/>
<accession>I0HJK7</accession>
<dbReference type="InterPro" id="IPR029058">
    <property type="entry name" value="AB_hydrolase_fold"/>
</dbReference>
<dbReference type="AlphaFoldDB" id="I0HJK7"/>
<organism evidence="2 3">
    <name type="scientific">Actinoplanes missouriensis (strain ATCC 14538 / DSM 43046 / CBS 188.64 / JCM 3121 / NBRC 102363 / NCIMB 12654 / NRRL B-3342 / UNCC 431)</name>
    <dbReference type="NCBI Taxonomy" id="512565"/>
    <lineage>
        <taxon>Bacteria</taxon>
        <taxon>Bacillati</taxon>
        <taxon>Actinomycetota</taxon>
        <taxon>Actinomycetes</taxon>
        <taxon>Micromonosporales</taxon>
        <taxon>Micromonosporaceae</taxon>
        <taxon>Actinoplanes</taxon>
    </lineage>
</organism>
<dbReference type="EMBL" id="AP012319">
    <property type="protein sequence ID" value="BAL93194.1"/>
    <property type="molecule type" value="Genomic_DNA"/>
</dbReference>
<dbReference type="Pfam" id="PF06259">
    <property type="entry name" value="Abhydrolase_8"/>
    <property type="match status" value="1"/>
</dbReference>
<dbReference type="eggNOG" id="COG1073">
    <property type="taxonomic scope" value="Bacteria"/>
</dbReference>
<dbReference type="STRING" id="512565.AMIS_79740"/>
<dbReference type="HOGENOM" id="CLU_025057_0_0_11"/>
<evidence type="ECO:0000259" key="1">
    <source>
        <dbReference type="Pfam" id="PF06259"/>
    </source>
</evidence>
<evidence type="ECO:0000313" key="3">
    <source>
        <dbReference type="Proteomes" id="UP000007882"/>
    </source>
</evidence>
<name>I0HJK7_ACTM4</name>
<protein>
    <recommendedName>
        <fullName evidence="1">DUF1023 domain-containing protein</fullName>
    </recommendedName>
</protein>
<gene>
    <name evidence="2" type="ordered locus">AMIS_79740</name>
</gene>
<reference evidence="2 3" key="1">
    <citation type="submission" date="2012-02" db="EMBL/GenBank/DDBJ databases">
        <title>Complete genome sequence of Actinoplanes missouriensis 431 (= NBRC 102363).</title>
        <authorList>
            <person name="Ohnishi Y."/>
            <person name="Ishikawa J."/>
            <person name="Sekine M."/>
            <person name="Hosoyama A."/>
            <person name="Harada T."/>
            <person name="Narita H."/>
            <person name="Hata T."/>
            <person name="Konno Y."/>
            <person name="Tutikane K."/>
            <person name="Fujita N."/>
            <person name="Horinouchi S."/>
            <person name="Hayakawa M."/>
        </authorList>
    </citation>
    <scope>NUCLEOTIDE SEQUENCE [LARGE SCALE GENOMIC DNA]</scope>
    <source>
        <strain evidence="3">ATCC 14538 / DSM 43046 / CBS 188.64 / JCM 3121 / NBRC 102363 / NCIMB 12654 / NRRL B-3342 / UNCC 431</strain>
    </source>
</reference>
<dbReference type="PATRIC" id="fig|512565.3.peg.7994"/>
<dbReference type="Proteomes" id="UP000007882">
    <property type="component" value="Chromosome"/>
</dbReference>
<dbReference type="Gene3D" id="3.40.50.1820">
    <property type="entry name" value="alpha/beta hydrolase"/>
    <property type="match status" value="1"/>
</dbReference>
<dbReference type="InterPro" id="IPR010427">
    <property type="entry name" value="DUF1023"/>
</dbReference>
<sequence>MLSRPRRLLGTAASAFVAVLVGVPGVVLFRATEATPAVPLAGVEQWMTDALRPPDPATATVEQVAAFFAALPPPDATALTTRHPRVAGNLDGVPTALRYAANRAQRPDWADRTFLALDTRGDGRAAEVIGDLATAERVAVLVPGVDDTLAGFDSGHGGVLRRAPSWQARRLHTEMLRVEPGAKVAVIAWLGYDPPEGVRRDAFREDRAAAGAIALERFVDGLVLDRPGLAVTVIGHSYGSIVAGLAASRLSPQVTDIVAIGSPGMGVDDREDLGSPATVWAGSAPNDWTRRVPGLRLFGIGHATLPFDPGFGALPLPCEDVDGHDGYFLPGTSSLLAMARIGLGDDAR</sequence>
<evidence type="ECO:0000313" key="2">
    <source>
        <dbReference type="EMBL" id="BAL93194.1"/>
    </source>
</evidence>
<dbReference type="ESTHER" id="actm4-i0hjk7">
    <property type="family name" value="Duf_1023"/>
</dbReference>
<keyword evidence="3" id="KW-1185">Reference proteome</keyword>
<feature type="domain" description="DUF1023" evidence="1">
    <location>
        <begin position="118"/>
        <end position="295"/>
    </location>
</feature>
<proteinExistence type="predicted"/>